<organism evidence="2 3">
    <name type="scientific">Saccharothrix violaceirubra</name>
    <dbReference type="NCBI Taxonomy" id="413306"/>
    <lineage>
        <taxon>Bacteria</taxon>
        <taxon>Bacillati</taxon>
        <taxon>Actinomycetota</taxon>
        <taxon>Actinomycetes</taxon>
        <taxon>Pseudonocardiales</taxon>
        <taxon>Pseudonocardiaceae</taxon>
        <taxon>Saccharothrix</taxon>
    </lineage>
</organism>
<dbReference type="Pfam" id="PF01636">
    <property type="entry name" value="APH"/>
    <property type="match status" value="1"/>
</dbReference>
<dbReference type="Gene3D" id="3.30.200.20">
    <property type="entry name" value="Phosphorylase Kinase, domain 1"/>
    <property type="match status" value="1"/>
</dbReference>
<proteinExistence type="predicted"/>
<name>A0A7W7T7J4_9PSEU</name>
<dbReference type="AlphaFoldDB" id="A0A7W7T7J4"/>
<dbReference type="PANTHER" id="PTHR21310:SF42">
    <property type="entry name" value="BIFUNCTIONAL AAC_APH"/>
    <property type="match status" value="1"/>
</dbReference>
<dbReference type="InterPro" id="IPR002575">
    <property type="entry name" value="Aminoglycoside_PTrfase"/>
</dbReference>
<dbReference type="CDD" id="cd05155">
    <property type="entry name" value="APH_ChoK_like_1"/>
    <property type="match status" value="1"/>
</dbReference>
<dbReference type="InterPro" id="IPR011009">
    <property type="entry name" value="Kinase-like_dom_sf"/>
</dbReference>
<dbReference type="RefSeq" id="WP_184673179.1">
    <property type="nucleotide sequence ID" value="NZ_BAABAI010000041.1"/>
</dbReference>
<evidence type="ECO:0000259" key="1">
    <source>
        <dbReference type="Pfam" id="PF01636"/>
    </source>
</evidence>
<keyword evidence="2" id="KW-0808">Transferase</keyword>
<keyword evidence="3" id="KW-1185">Reference proteome</keyword>
<evidence type="ECO:0000313" key="3">
    <source>
        <dbReference type="Proteomes" id="UP000542674"/>
    </source>
</evidence>
<dbReference type="GO" id="GO:0016301">
    <property type="term" value="F:kinase activity"/>
    <property type="evidence" value="ECO:0007669"/>
    <property type="project" value="UniProtKB-KW"/>
</dbReference>
<dbReference type="Gene3D" id="3.90.1200.10">
    <property type="match status" value="1"/>
</dbReference>
<dbReference type="Proteomes" id="UP000542674">
    <property type="component" value="Unassembled WGS sequence"/>
</dbReference>
<accession>A0A7W7T7J4</accession>
<feature type="domain" description="Aminoglycoside phosphotransferase" evidence="1">
    <location>
        <begin position="37"/>
        <end position="263"/>
    </location>
</feature>
<comment type="caution">
    <text evidence="2">The sequence shown here is derived from an EMBL/GenBank/DDBJ whole genome shotgun (WGS) entry which is preliminary data.</text>
</comment>
<gene>
    <name evidence="2" type="ORF">F4559_005378</name>
</gene>
<sequence length="297" mass="31907">MGRLHDDEFAVDAALVRSLVRHRFPGFADVEPVPVSSSGTDNFLFRLGDGLVVRVPRTPAAARLIDLENRWLPVLAARLPVPLPVPVGVGEPSDDFPWPWAVSRWIDGVNPVDDLDDPAGLGRDLARFVAALRRVPVDGGPRGMRSGALSGRDGDVRAAIARLRGDDGVDVSAVSAVSALWDKAMSLPVWDGPDMWAHGDLSPGNVLVRDGRLAAVLDFGLMGIGDPTVDLVVAWNLLPAPGRAAFRDVLGVGDDDWARGRAWALSIALIQLPYYRDTNPVLVANSRHVIRQVLAEG</sequence>
<protein>
    <submittedName>
        <fullName evidence="2">Aminoglycoside phosphotransferase (APT) family kinase protein</fullName>
    </submittedName>
</protein>
<dbReference type="SUPFAM" id="SSF56112">
    <property type="entry name" value="Protein kinase-like (PK-like)"/>
    <property type="match status" value="1"/>
</dbReference>
<keyword evidence="2" id="KW-0418">Kinase</keyword>
<dbReference type="PANTHER" id="PTHR21310">
    <property type="entry name" value="AMINOGLYCOSIDE PHOSPHOTRANSFERASE-RELATED-RELATED"/>
    <property type="match status" value="1"/>
</dbReference>
<dbReference type="InterPro" id="IPR051678">
    <property type="entry name" value="AGP_Transferase"/>
</dbReference>
<reference evidence="2 3" key="1">
    <citation type="submission" date="2020-08" db="EMBL/GenBank/DDBJ databases">
        <title>Sequencing the genomes of 1000 actinobacteria strains.</title>
        <authorList>
            <person name="Klenk H.-P."/>
        </authorList>
    </citation>
    <scope>NUCLEOTIDE SEQUENCE [LARGE SCALE GENOMIC DNA]</scope>
    <source>
        <strain evidence="2 3">DSM 45084</strain>
    </source>
</reference>
<dbReference type="EMBL" id="JACHJS010000001">
    <property type="protein sequence ID" value="MBB4968019.1"/>
    <property type="molecule type" value="Genomic_DNA"/>
</dbReference>
<evidence type="ECO:0000313" key="2">
    <source>
        <dbReference type="EMBL" id="MBB4968019.1"/>
    </source>
</evidence>